<dbReference type="InterPro" id="IPR038300">
    <property type="entry name" value="SASP_sf_alpha/beta"/>
</dbReference>
<evidence type="ECO:0000313" key="3">
    <source>
        <dbReference type="Proteomes" id="UP000031189"/>
    </source>
</evidence>
<evidence type="ECO:0000256" key="1">
    <source>
        <dbReference type="ARBA" id="ARBA00003863"/>
    </source>
</evidence>
<dbReference type="GO" id="GO:0003690">
    <property type="term" value="F:double-stranded DNA binding"/>
    <property type="evidence" value="ECO:0007669"/>
    <property type="project" value="InterPro"/>
</dbReference>
<dbReference type="Proteomes" id="UP000031189">
    <property type="component" value="Unassembled WGS sequence"/>
</dbReference>
<dbReference type="GO" id="GO:0006265">
    <property type="term" value="P:DNA topological change"/>
    <property type="evidence" value="ECO:0007669"/>
    <property type="project" value="InterPro"/>
</dbReference>
<evidence type="ECO:0008006" key="4">
    <source>
        <dbReference type="Google" id="ProtNLM"/>
    </source>
</evidence>
<organism evidence="2 3">
    <name type="scientific">Terrisporobacter othiniensis</name>
    <dbReference type="NCBI Taxonomy" id="1577792"/>
    <lineage>
        <taxon>Bacteria</taxon>
        <taxon>Bacillati</taxon>
        <taxon>Bacillota</taxon>
        <taxon>Clostridia</taxon>
        <taxon>Peptostreptococcales</taxon>
        <taxon>Peptostreptococcaceae</taxon>
        <taxon>Terrisporobacter</taxon>
    </lineage>
</organism>
<dbReference type="OrthoDB" id="1753517at2"/>
<gene>
    <name evidence="2" type="ORF">QX51_16260</name>
</gene>
<reference evidence="2 3" key="1">
    <citation type="submission" date="2014-12" db="EMBL/GenBank/DDBJ databases">
        <title>Draft genome sequence of Terrisporobacter sp. 08-306576, isolated from the blood culture of a bacteremia patient.</title>
        <authorList>
            <person name="Lund L.C."/>
            <person name="Sydenham T.V."/>
            <person name="Hogh S.V."/>
            <person name="Skov M.N."/>
            <person name="Kemp M."/>
            <person name="Justesen U.S."/>
        </authorList>
    </citation>
    <scope>NUCLEOTIDE SEQUENCE [LARGE SCALE GENOMIC DNA]</scope>
    <source>
        <strain evidence="2 3">08-306576</strain>
    </source>
</reference>
<evidence type="ECO:0000313" key="2">
    <source>
        <dbReference type="EMBL" id="KHS55981.1"/>
    </source>
</evidence>
<comment type="caution">
    <text evidence="2">The sequence shown here is derived from an EMBL/GenBank/DDBJ whole genome shotgun (WGS) entry which is preliminary data.</text>
</comment>
<dbReference type="Pfam" id="PF00269">
    <property type="entry name" value="SASP"/>
    <property type="match status" value="1"/>
</dbReference>
<dbReference type="Gene3D" id="6.10.10.80">
    <property type="entry name" value="Small, acid-soluble spore protein, alpha/beta type-like"/>
    <property type="match status" value="1"/>
</dbReference>
<dbReference type="AlphaFoldDB" id="A0A0B3VGS2"/>
<keyword evidence="3" id="KW-1185">Reference proteome</keyword>
<dbReference type="InterPro" id="IPR001448">
    <property type="entry name" value="SASP_alpha/beta-type"/>
</dbReference>
<name>A0A0B3VGS2_9FIRM</name>
<sequence>MDINAKIALNSLKMEIASELGYNYNGLTDKVESNAPQNTLMGHAKNVLAGEEVGGQVSKRLVEMGEKALLEKYNSKK</sequence>
<comment type="function">
    <text evidence="1">SASP are bound to spore DNA. They are double-stranded DNA-binding proteins that cause DNA to change to an a-like conformation. They protect the DNA backbone from chemical and enzymatic cleavage and are thus involved in dormant spore's high resistance to UV light.</text>
</comment>
<dbReference type="EMBL" id="JWHR01000131">
    <property type="protein sequence ID" value="KHS55981.1"/>
    <property type="molecule type" value="Genomic_DNA"/>
</dbReference>
<accession>A0A0B3VGS2</accession>
<protein>
    <recommendedName>
        <fullName evidence="4">Spore protein</fullName>
    </recommendedName>
</protein>
<proteinExistence type="predicted"/>
<dbReference type="RefSeq" id="WP_039680956.1">
    <property type="nucleotide sequence ID" value="NZ_JWHR01000131.1"/>
</dbReference>